<dbReference type="PROSITE" id="PS00028">
    <property type="entry name" value="ZINC_FINGER_C2H2_1"/>
    <property type="match status" value="1"/>
</dbReference>
<dbReference type="GO" id="GO:0006351">
    <property type="term" value="P:DNA-templated transcription"/>
    <property type="evidence" value="ECO:0007669"/>
    <property type="project" value="InterPro"/>
</dbReference>
<evidence type="ECO:0000256" key="6">
    <source>
        <dbReference type="ARBA" id="ARBA00023242"/>
    </source>
</evidence>
<dbReference type="PANTHER" id="PTHR40626">
    <property type="entry name" value="MIP31509P"/>
    <property type="match status" value="1"/>
</dbReference>
<evidence type="ECO:0000256" key="2">
    <source>
        <dbReference type="ARBA" id="ARBA00022723"/>
    </source>
</evidence>
<protein>
    <recommendedName>
        <fullName evidence="9">C2H2-type domain-containing protein</fullName>
    </recommendedName>
</protein>
<feature type="region of interest" description="Disordered" evidence="8">
    <location>
        <begin position="1"/>
        <end position="30"/>
    </location>
</feature>
<dbReference type="AlphaFoldDB" id="A0A0C3FH46"/>
<dbReference type="PROSITE" id="PS50157">
    <property type="entry name" value="ZINC_FINGER_C2H2_2"/>
    <property type="match status" value="2"/>
</dbReference>
<keyword evidence="5" id="KW-0862">Zinc</keyword>
<dbReference type="SMART" id="SM00355">
    <property type="entry name" value="ZnF_C2H2"/>
    <property type="match status" value="2"/>
</dbReference>
<name>A0A0C3FH46_PILCF</name>
<dbReference type="SUPFAM" id="SSF57667">
    <property type="entry name" value="beta-beta-alpha zinc fingers"/>
    <property type="match status" value="1"/>
</dbReference>
<dbReference type="GO" id="GO:0000785">
    <property type="term" value="C:chromatin"/>
    <property type="evidence" value="ECO:0007669"/>
    <property type="project" value="TreeGrafter"/>
</dbReference>
<keyword evidence="2" id="KW-0479">Metal-binding</keyword>
<keyword evidence="4 7" id="KW-0863">Zinc-finger</keyword>
<evidence type="ECO:0000259" key="9">
    <source>
        <dbReference type="PROSITE" id="PS50157"/>
    </source>
</evidence>
<evidence type="ECO:0000256" key="1">
    <source>
        <dbReference type="ARBA" id="ARBA00004123"/>
    </source>
</evidence>
<dbReference type="OrthoDB" id="1405595at2759"/>
<evidence type="ECO:0000256" key="7">
    <source>
        <dbReference type="PROSITE-ProRule" id="PRU00042"/>
    </source>
</evidence>
<dbReference type="InterPro" id="IPR036236">
    <property type="entry name" value="Znf_C2H2_sf"/>
</dbReference>
<comment type="subcellular location">
    <subcellularLocation>
        <location evidence="1">Nucleus</location>
    </subcellularLocation>
</comment>
<dbReference type="CDD" id="cd12148">
    <property type="entry name" value="fungal_TF_MHR"/>
    <property type="match status" value="1"/>
</dbReference>
<proteinExistence type="predicted"/>
<dbReference type="Gene3D" id="3.30.160.60">
    <property type="entry name" value="Classic Zinc Finger"/>
    <property type="match status" value="2"/>
</dbReference>
<evidence type="ECO:0000313" key="11">
    <source>
        <dbReference type="Proteomes" id="UP000054166"/>
    </source>
</evidence>
<evidence type="ECO:0000256" key="5">
    <source>
        <dbReference type="ARBA" id="ARBA00022833"/>
    </source>
</evidence>
<dbReference type="GO" id="GO:0008270">
    <property type="term" value="F:zinc ion binding"/>
    <property type="evidence" value="ECO:0007669"/>
    <property type="project" value="UniProtKB-KW"/>
</dbReference>
<dbReference type="InterPro" id="IPR007219">
    <property type="entry name" value="XnlR_reg_dom"/>
</dbReference>
<keyword evidence="11" id="KW-1185">Reference proteome</keyword>
<dbReference type="GO" id="GO:0005634">
    <property type="term" value="C:nucleus"/>
    <property type="evidence" value="ECO:0007669"/>
    <property type="project" value="UniProtKB-SubCell"/>
</dbReference>
<evidence type="ECO:0000256" key="3">
    <source>
        <dbReference type="ARBA" id="ARBA00022737"/>
    </source>
</evidence>
<organism evidence="10 11">
    <name type="scientific">Piloderma croceum (strain F 1598)</name>
    <dbReference type="NCBI Taxonomy" id="765440"/>
    <lineage>
        <taxon>Eukaryota</taxon>
        <taxon>Fungi</taxon>
        <taxon>Dikarya</taxon>
        <taxon>Basidiomycota</taxon>
        <taxon>Agaricomycotina</taxon>
        <taxon>Agaricomycetes</taxon>
        <taxon>Agaricomycetidae</taxon>
        <taxon>Atheliales</taxon>
        <taxon>Atheliaceae</taxon>
        <taxon>Piloderma</taxon>
    </lineage>
</organism>
<evidence type="ECO:0000256" key="8">
    <source>
        <dbReference type="SAM" id="MobiDB-lite"/>
    </source>
</evidence>
<accession>A0A0C3FH46</accession>
<reference evidence="11" key="2">
    <citation type="submission" date="2015-01" db="EMBL/GenBank/DDBJ databases">
        <title>Evolutionary Origins and Diversification of the Mycorrhizal Mutualists.</title>
        <authorList>
            <consortium name="DOE Joint Genome Institute"/>
            <consortium name="Mycorrhizal Genomics Consortium"/>
            <person name="Kohler A."/>
            <person name="Kuo A."/>
            <person name="Nagy L.G."/>
            <person name="Floudas D."/>
            <person name="Copeland A."/>
            <person name="Barry K.W."/>
            <person name="Cichocki N."/>
            <person name="Veneault-Fourrey C."/>
            <person name="LaButti K."/>
            <person name="Lindquist E.A."/>
            <person name="Lipzen A."/>
            <person name="Lundell T."/>
            <person name="Morin E."/>
            <person name="Murat C."/>
            <person name="Riley R."/>
            <person name="Ohm R."/>
            <person name="Sun H."/>
            <person name="Tunlid A."/>
            <person name="Henrissat B."/>
            <person name="Grigoriev I.V."/>
            <person name="Hibbett D.S."/>
            <person name="Martin F."/>
        </authorList>
    </citation>
    <scope>NUCLEOTIDE SEQUENCE [LARGE SCALE GENOMIC DNA]</scope>
    <source>
        <strain evidence="11">F 1598</strain>
    </source>
</reference>
<evidence type="ECO:0000313" key="10">
    <source>
        <dbReference type="EMBL" id="KIM83675.1"/>
    </source>
</evidence>
<dbReference type="Pfam" id="PF04082">
    <property type="entry name" value="Fungal_trans"/>
    <property type="match status" value="1"/>
</dbReference>
<feature type="domain" description="C2H2-type" evidence="9">
    <location>
        <begin position="30"/>
        <end position="58"/>
    </location>
</feature>
<reference evidence="10 11" key="1">
    <citation type="submission" date="2014-04" db="EMBL/GenBank/DDBJ databases">
        <authorList>
            <consortium name="DOE Joint Genome Institute"/>
            <person name="Kuo A."/>
            <person name="Tarkka M."/>
            <person name="Buscot F."/>
            <person name="Kohler A."/>
            <person name="Nagy L.G."/>
            <person name="Floudas D."/>
            <person name="Copeland A."/>
            <person name="Barry K.W."/>
            <person name="Cichocki N."/>
            <person name="Veneault-Fourrey C."/>
            <person name="LaButti K."/>
            <person name="Lindquist E.A."/>
            <person name="Lipzen A."/>
            <person name="Lundell T."/>
            <person name="Morin E."/>
            <person name="Murat C."/>
            <person name="Sun H."/>
            <person name="Tunlid A."/>
            <person name="Henrissat B."/>
            <person name="Grigoriev I.V."/>
            <person name="Hibbett D.S."/>
            <person name="Martin F."/>
            <person name="Nordberg H.P."/>
            <person name="Cantor M.N."/>
            <person name="Hua S.X."/>
        </authorList>
    </citation>
    <scope>NUCLEOTIDE SEQUENCE [LARGE SCALE GENOMIC DNA]</scope>
    <source>
        <strain evidence="10 11">F 1598</strain>
    </source>
</reference>
<dbReference type="InParanoid" id="A0A0C3FH46"/>
<keyword evidence="3" id="KW-0677">Repeat</keyword>
<dbReference type="EMBL" id="KN832990">
    <property type="protein sequence ID" value="KIM83675.1"/>
    <property type="molecule type" value="Genomic_DNA"/>
</dbReference>
<gene>
    <name evidence="10" type="ORF">PILCRDRAFT_819323</name>
</gene>
<sequence>MASPLHQPSDGHHSSRRKSEKARSDPPVTFSCPQCGLSFSRKEFVERHRKSKHDKLRPFTCNDCGSSFARSDLLFRHRRKCASSNKVSDALGFHGPDGQLPPTVHAPDQELVSPSAKFSSATYGDFDFNAQNGASSSSLLASTSSSSESLASIPMLSADEQLISSFLGEFFRSPEIAPTHEYLPSYSPGTSSFDGGALEQSYRNQSTIGQTSELMNTFETTDGNLELSLDSFPQAMAVAEYIEKNVSGDITTAGYSFFTTPCNLYPPHLFQPQIHANTRFFIPMERFRHGYLLPWNIPPLDDLSHYASLASTSFLPSIPVVHNGTLCLSDLPPHTVFALSVTGAAYEREGQAGRSFSDDMLTKKRVFNVRNFNNKLNSEVDRFGSLQSMLLYQLLGFFHRDEDQRSLAYSFHGALVMVGLLIRQFGLLTRIAKAQFAPPPPDLRGIELETTWKYWVRIETWRRVAFITYLLDLEVATQFHAPPLLTCAEFSVDLPASDALWNADSAATWLRLMTSSPQQSLSFFAAVQALLAPSYPAPSSQVSKTLAQVQQLSSFPSVILSRTLSFQQAKVESAMRQYDPFQSCSGEFEGLRGTKQRNDDILQRIAEGREMLKRVPGNLSGRGWYESIVLTMVPNGHPPTP</sequence>
<dbReference type="HOGENOM" id="CLU_429669_0_0_1"/>
<dbReference type="PANTHER" id="PTHR40626:SF11">
    <property type="entry name" value="ZINC FINGER PROTEIN YPR022C"/>
    <property type="match status" value="1"/>
</dbReference>
<dbReference type="GO" id="GO:0000978">
    <property type="term" value="F:RNA polymerase II cis-regulatory region sequence-specific DNA binding"/>
    <property type="evidence" value="ECO:0007669"/>
    <property type="project" value="InterPro"/>
</dbReference>
<feature type="domain" description="C2H2-type" evidence="9">
    <location>
        <begin position="59"/>
        <end position="87"/>
    </location>
</feature>
<dbReference type="InterPro" id="IPR051059">
    <property type="entry name" value="VerF-like"/>
</dbReference>
<dbReference type="GO" id="GO:0000981">
    <property type="term" value="F:DNA-binding transcription factor activity, RNA polymerase II-specific"/>
    <property type="evidence" value="ECO:0007669"/>
    <property type="project" value="InterPro"/>
</dbReference>
<dbReference type="FunFam" id="3.30.160.60:FF:000446">
    <property type="entry name" value="Zinc finger protein"/>
    <property type="match status" value="1"/>
</dbReference>
<evidence type="ECO:0000256" key="4">
    <source>
        <dbReference type="ARBA" id="ARBA00022771"/>
    </source>
</evidence>
<dbReference type="InterPro" id="IPR013087">
    <property type="entry name" value="Znf_C2H2_type"/>
</dbReference>
<dbReference type="Pfam" id="PF00096">
    <property type="entry name" value="zf-C2H2"/>
    <property type="match status" value="2"/>
</dbReference>
<dbReference type="Proteomes" id="UP000054166">
    <property type="component" value="Unassembled WGS sequence"/>
</dbReference>
<dbReference type="STRING" id="765440.A0A0C3FH46"/>
<keyword evidence="6" id="KW-0539">Nucleus</keyword>